<dbReference type="Proteomes" id="UP001732700">
    <property type="component" value="Chromosome 7C"/>
</dbReference>
<protein>
    <submittedName>
        <fullName evidence="1">Uncharacterized protein</fullName>
    </submittedName>
</protein>
<sequence>MEDPITASLGPMGRLLRRLHSFEASGHCLPEGLSMNGIRLLKEGLEELYYCLKDAPEADLDPRFTPKWWIKEVRELGYDTEDFLDEAMQSGGSTIGRSAPRSTFFGIISKRSQRLPQIAEEFSNLMARVDDARERCQSFQLAPAIEPDSGQAGTSRRRRSELTLPLSAPISDAQVDTGSRTIVGIEEPMKKLVNLLAFGDSNKKQLKVVPIFGSAGVGKTTVARTVYHQYGGEFQCQAFVRVSRNPDMRRILTCILSQIKAPGDHTFSDSHDLIDCIIKHLQGKRYFIVVDDLWTVSVWDIISRAFPYGDCCSRILSSTQIDDVALACSGYESEYIFKMEPLNDGESRRLFFDTVFGSKGEGGCPKEFEVVADGIIRKCSGLPLLTLNIASLLLPSKLNPAIQQWEEVESSLPFSLRTNPTSQGMKDVLMLIYNMLPLHLKTCLLYVSMYPEGYTIRTDDLVKQWVAESFFVGGIEHDCFDELVRRGMIQPVNTNYHGEVLSCTVNHMVLDLIRYKSMEDNFITTVNYLESALGLPDKARRLSVQFGGAKGAKIPASIRMSQVRSLLFCGFSRCVPSVTDFGLLRVLILHIWADQDKTSFDLTGLGELFQLRYVKVECNITVNLPDKIQGLRYLETLQVDGRLSAVPSDIGHLEKLRHLRLRSQSNVRNLGELVNLHDLHLTCFTVHPADNLADNMKYLGSILEKLGNLKSVILTSASSSSVNTSRFSISCDGLNNVSPASAHLERLELLPRIFIFPSLPEWFKMLAKLCSLKIAIREFSNSDADIMKELPSLAALSLYIQTGPAERVVFAKAGFSALKYFKVKCSEPLLRFEAGAMPNLQKLKLVFNAQEVRQHGAAPICIEHLAGLREISAKIGVSGAAGTQSALWNSISNDPKNPKIDDQQVNWKLCADEDRITATLEQAGGVVEERGEIVEENTLEYGGEDGNKQSDSGISTLLDSSLVSPWKPPARRYGWRHLSPWTTFKSASEGHDGMFSRSTGKDGSKLSSYSSETSCASMTPSTKTECEILKSANVKVFSYNDLRLATRNFGHDSVLGEGGFGPVYKGWIDEHTLSACKPGTGIPVAVRMLNQEGSRGYQELLAEVNYLGQFFHPNIVKLIGYCLEDKYWLLVYEYMPCGSLDNHLLGRHSHFQPLSWNLRLKAALGAAKGLAHLHSAEANVIHRNIKTSNILLDTNYTAKLSDFGFAKDGPVGGKSHVSTRAIGTYGYAAPEYVATGHLTAKCDIYSFGVVLLEMLTGRRAIDKNRPQGEQNLVEWARPFLTHKRKIFHVLDTRLEGQYSPSGAQTIAALVVECLNFEAKTRPSMDVVVSILEGIQDSSEATRKPAERHQDPKGAGKKMTSASVDRNMTNLAEKSRMTFRRGTVIRSLWVLACSCPLGVSGDHGSTESARGNATFRA</sequence>
<evidence type="ECO:0000313" key="1">
    <source>
        <dbReference type="EnsemblPlants" id="AVESA.00010b.r2.7CG0711070.3.CDS"/>
    </source>
</evidence>
<keyword evidence="2" id="KW-1185">Reference proteome</keyword>
<organism evidence="1 2">
    <name type="scientific">Avena sativa</name>
    <name type="common">Oat</name>
    <dbReference type="NCBI Taxonomy" id="4498"/>
    <lineage>
        <taxon>Eukaryota</taxon>
        <taxon>Viridiplantae</taxon>
        <taxon>Streptophyta</taxon>
        <taxon>Embryophyta</taxon>
        <taxon>Tracheophyta</taxon>
        <taxon>Spermatophyta</taxon>
        <taxon>Magnoliopsida</taxon>
        <taxon>Liliopsida</taxon>
        <taxon>Poales</taxon>
        <taxon>Poaceae</taxon>
        <taxon>BOP clade</taxon>
        <taxon>Pooideae</taxon>
        <taxon>Poodae</taxon>
        <taxon>Poeae</taxon>
        <taxon>Poeae Chloroplast Group 1 (Aveneae type)</taxon>
        <taxon>Aveninae</taxon>
        <taxon>Avena</taxon>
    </lineage>
</organism>
<name>A0ACD6A6W5_AVESA</name>
<reference evidence="1" key="1">
    <citation type="submission" date="2021-05" db="EMBL/GenBank/DDBJ databases">
        <authorList>
            <person name="Scholz U."/>
            <person name="Mascher M."/>
            <person name="Fiebig A."/>
        </authorList>
    </citation>
    <scope>NUCLEOTIDE SEQUENCE [LARGE SCALE GENOMIC DNA]</scope>
</reference>
<evidence type="ECO:0000313" key="2">
    <source>
        <dbReference type="Proteomes" id="UP001732700"/>
    </source>
</evidence>
<accession>A0ACD6A6W5</accession>
<reference evidence="1" key="2">
    <citation type="submission" date="2025-09" db="UniProtKB">
        <authorList>
            <consortium name="EnsemblPlants"/>
        </authorList>
    </citation>
    <scope>IDENTIFICATION</scope>
</reference>
<dbReference type="EnsemblPlants" id="AVESA.00010b.r2.7CG0711070.3">
    <property type="protein sequence ID" value="AVESA.00010b.r2.7CG0711070.3.CDS"/>
    <property type="gene ID" value="AVESA.00010b.r2.7CG0711070"/>
</dbReference>
<proteinExistence type="predicted"/>